<name>A0A4R4W7I3_9ACTN</name>
<dbReference type="EMBL" id="SMKO01000010">
    <property type="protein sequence ID" value="TDD11075.1"/>
    <property type="molecule type" value="Genomic_DNA"/>
</dbReference>
<protein>
    <recommendedName>
        <fullName evidence="3">Acyl-CoA dehydrogenase/oxidase C-terminal domain-containing protein</fullName>
    </recommendedName>
</protein>
<evidence type="ECO:0008006" key="3">
    <source>
        <dbReference type="Google" id="ProtNLM"/>
    </source>
</evidence>
<sequence length="202" mass="21638">MTLRDLSYAPIRVAARTDGLVAALSLLHETTGTVGYGPEGHVIVPRGLIEADPEAEVIDTIELHGRLLYGLHCPGRSGQAPEEWTLGLVWLRYGLSEGLLESCMTYLGGRTVGNSPLLLQQMIKGQLAEAVIAHLEVLTALEDAHPGDLDESALAALHQRITRTDRGLLRLLGGSSLCADGPGQAVHISELMADAYTKRQTT</sequence>
<evidence type="ECO:0000313" key="2">
    <source>
        <dbReference type="Proteomes" id="UP000295258"/>
    </source>
</evidence>
<keyword evidence="2" id="KW-1185">Reference proteome</keyword>
<accession>A0A4R4W7I3</accession>
<evidence type="ECO:0000313" key="1">
    <source>
        <dbReference type="EMBL" id="TDD11075.1"/>
    </source>
</evidence>
<gene>
    <name evidence="1" type="ORF">E1292_06850</name>
</gene>
<proteinExistence type="predicted"/>
<dbReference type="AlphaFoldDB" id="A0A4R4W7I3"/>
<reference evidence="1 2" key="1">
    <citation type="submission" date="2019-03" db="EMBL/GenBank/DDBJ databases">
        <title>Draft genome sequences of novel Actinobacteria.</title>
        <authorList>
            <person name="Sahin N."/>
            <person name="Ay H."/>
            <person name="Saygin H."/>
        </authorList>
    </citation>
    <scope>NUCLEOTIDE SEQUENCE [LARGE SCALE GENOMIC DNA]</scope>
    <source>
        <strain evidence="1 2">KC310</strain>
    </source>
</reference>
<organism evidence="1 2">
    <name type="scientific">Nonomuraea deserti</name>
    <dbReference type="NCBI Taxonomy" id="1848322"/>
    <lineage>
        <taxon>Bacteria</taxon>
        <taxon>Bacillati</taxon>
        <taxon>Actinomycetota</taxon>
        <taxon>Actinomycetes</taxon>
        <taxon>Streptosporangiales</taxon>
        <taxon>Streptosporangiaceae</taxon>
        <taxon>Nonomuraea</taxon>
    </lineage>
</organism>
<dbReference type="Proteomes" id="UP000295258">
    <property type="component" value="Unassembled WGS sequence"/>
</dbReference>
<comment type="caution">
    <text evidence="1">The sequence shown here is derived from an EMBL/GenBank/DDBJ whole genome shotgun (WGS) entry which is preliminary data.</text>
</comment>